<dbReference type="EMBL" id="MW021562">
    <property type="protein sequence ID" value="QOC65543.1"/>
    <property type="molecule type" value="mRNA"/>
</dbReference>
<dbReference type="InterPro" id="IPR018247">
    <property type="entry name" value="EF_Hand_1_Ca_BS"/>
</dbReference>
<feature type="domain" description="EF-hand" evidence="4">
    <location>
        <begin position="104"/>
        <end position="139"/>
    </location>
</feature>
<evidence type="ECO:0000256" key="1">
    <source>
        <dbReference type="ARBA" id="ARBA00022723"/>
    </source>
</evidence>
<dbReference type="Gene3D" id="1.10.238.10">
    <property type="entry name" value="EF-hand"/>
    <property type="match status" value="1"/>
</dbReference>
<dbReference type="CDD" id="cd00051">
    <property type="entry name" value="EFh"/>
    <property type="match status" value="2"/>
</dbReference>
<evidence type="ECO:0000313" key="6">
    <source>
        <dbReference type="EMBL" id="QOC65545.1"/>
    </source>
</evidence>
<sequence>MATKRKNQEQFIQNLTKNSKNGPGHPCRFSPPEIASLLNMFKHLCGPDKKKLDRPTFRDVLITRFKITDDFLMDRVFKAFDTDNDSYLKAEEWVRGLSIFLKGEVEDLIKYCFIVYDLNGDGYISREEMFHMLKPCVVKQSSEEDPDEGVKELVEIALKKFDLDHDGRCSVADFRGAVHTESLLLEGLGHCLPSDTCKAEFMKLIHGNLTLDDIKPEKK</sequence>
<name>A0A7M3U093_9GAST</name>
<dbReference type="EMBL" id="MW021563">
    <property type="protein sequence ID" value="QOC65544.1"/>
    <property type="molecule type" value="Genomic_DNA"/>
</dbReference>
<keyword evidence="1" id="KW-0479">Metal-binding</keyword>
<dbReference type="PROSITE" id="PS00018">
    <property type="entry name" value="EF_HAND_1"/>
    <property type="match status" value="2"/>
</dbReference>
<keyword evidence="2" id="KW-0677">Repeat</keyword>
<dbReference type="Pfam" id="PF13499">
    <property type="entry name" value="EF-hand_7"/>
    <property type="match status" value="1"/>
</dbReference>
<dbReference type="InterPro" id="IPR002048">
    <property type="entry name" value="EF_hand_dom"/>
</dbReference>
<dbReference type="EMBL" id="MW021565">
    <property type="protein sequence ID" value="QOC65546.1"/>
    <property type="molecule type" value="Genomic_DNA"/>
</dbReference>
<organism evidence="5">
    <name type="scientific">Lottia goshimai</name>
    <dbReference type="NCBI Taxonomy" id="1824450"/>
    <lineage>
        <taxon>Eukaryota</taxon>
        <taxon>Metazoa</taxon>
        <taxon>Spiralia</taxon>
        <taxon>Lophotrochozoa</taxon>
        <taxon>Mollusca</taxon>
        <taxon>Gastropoda</taxon>
        <taxon>Patellogastropoda</taxon>
        <taxon>Lottioidea</taxon>
        <taxon>Lottiidae</taxon>
        <taxon>Lottia</taxon>
    </lineage>
</organism>
<evidence type="ECO:0000313" key="5">
    <source>
        <dbReference type="EMBL" id="QOC65544.1"/>
    </source>
</evidence>
<evidence type="ECO:0000256" key="2">
    <source>
        <dbReference type="ARBA" id="ARBA00022737"/>
    </source>
</evidence>
<protein>
    <submittedName>
        <fullName evidence="5">Calaxin</fullName>
    </submittedName>
</protein>
<keyword evidence="3" id="KW-0106">Calcium</keyword>
<dbReference type="PANTHER" id="PTHR23055">
    <property type="entry name" value="CALCIUM BINDING PROTEINS"/>
    <property type="match status" value="1"/>
</dbReference>
<dbReference type="PRINTS" id="PR00450">
    <property type="entry name" value="RECOVERIN"/>
</dbReference>
<dbReference type="PROSITE" id="PS50222">
    <property type="entry name" value="EF_HAND_2"/>
    <property type="match status" value="2"/>
</dbReference>
<dbReference type="SUPFAM" id="SSF47473">
    <property type="entry name" value="EF-hand"/>
    <property type="match status" value="1"/>
</dbReference>
<proteinExistence type="evidence at transcript level"/>
<dbReference type="GO" id="GO:0005509">
    <property type="term" value="F:calcium ion binding"/>
    <property type="evidence" value="ECO:0007669"/>
    <property type="project" value="InterPro"/>
</dbReference>
<dbReference type="SMART" id="SM00054">
    <property type="entry name" value="EFh"/>
    <property type="match status" value="3"/>
</dbReference>
<evidence type="ECO:0000256" key="3">
    <source>
        <dbReference type="ARBA" id="ARBA00022837"/>
    </source>
</evidence>
<dbReference type="InterPro" id="IPR011992">
    <property type="entry name" value="EF-hand-dom_pair"/>
</dbReference>
<feature type="domain" description="EF-hand" evidence="4">
    <location>
        <begin position="68"/>
        <end position="103"/>
    </location>
</feature>
<reference evidence="5" key="1">
    <citation type="submission" date="2020-09" db="EMBL/GenBank/DDBJ databases">
        <title>Limpet calaxin and its roles in cilia.</title>
        <authorList>
            <person name="Huan P."/>
            <person name="Liu B."/>
        </authorList>
    </citation>
    <scope>NUCLEOTIDE SEQUENCE</scope>
    <source>
        <strain evidence="6">Liu.Lgo2-1</strain>
        <strain evidence="5">Liu.Lgo2-2</strain>
    </source>
</reference>
<evidence type="ECO:0000259" key="4">
    <source>
        <dbReference type="PROSITE" id="PS50222"/>
    </source>
</evidence>
<accession>A0A7M3U093</accession>
<dbReference type="PANTHER" id="PTHR23055:SF60">
    <property type="entry name" value="CALAXIN"/>
    <property type="match status" value="1"/>
</dbReference>
<dbReference type="AlphaFoldDB" id="A0A7M3U093"/>
<dbReference type="EMBL" id="MW021564">
    <property type="protein sequence ID" value="QOC65545.1"/>
    <property type="molecule type" value="Genomic_DNA"/>
</dbReference>
<dbReference type="InterPro" id="IPR028846">
    <property type="entry name" value="Recoverin"/>
</dbReference>